<evidence type="ECO:0000313" key="2">
    <source>
        <dbReference type="EMBL" id="MDN4481877.1"/>
    </source>
</evidence>
<name>A0ABT8GKC9_9MICO</name>
<protein>
    <recommendedName>
        <fullName evidence="1">Glycosyl hydrolase family 92 N-terminal domain-containing protein</fullName>
    </recommendedName>
</protein>
<accession>A0ABT8GKC9</accession>
<organism evidence="2 3">
    <name type="scientific">Demequina muriae</name>
    <dbReference type="NCBI Taxonomy" id="3051664"/>
    <lineage>
        <taxon>Bacteria</taxon>
        <taxon>Bacillati</taxon>
        <taxon>Actinomycetota</taxon>
        <taxon>Actinomycetes</taxon>
        <taxon>Micrococcales</taxon>
        <taxon>Demequinaceae</taxon>
        <taxon>Demequina</taxon>
    </lineage>
</organism>
<sequence length="204" mass="22305">GEVDPRIGTGGDGHTFPGATVPFGMIQLSPDTAMPDFKHAYKWAAGYQYGDDSILGFSHTHFSGSGHSDLGDVLVMPIAGEVRLESGDPAKPGSGYRSRFDHATEVVQAGYYAVTLADYGIRAELTAGRRVGWHRYTFPEGKSAHLLLDLRPSIYDYPGKVLWSRLQVHDDGTVTGCRTTRGWAPGRELCFAMRFNQPITARTL</sequence>
<dbReference type="InterPro" id="IPR014718">
    <property type="entry name" value="GH-type_carb-bd"/>
</dbReference>
<dbReference type="InterPro" id="IPR041371">
    <property type="entry name" value="GH92_N"/>
</dbReference>
<proteinExistence type="predicted"/>
<feature type="non-terminal residue" evidence="2">
    <location>
        <position position="1"/>
    </location>
</feature>
<dbReference type="Proteomes" id="UP001172708">
    <property type="component" value="Unassembled WGS sequence"/>
</dbReference>
<gene>
    <name evidence="2" type="ORF">QQX02_13180</name>
</gene>
<dbReference type="InterPro" id="IPR050883">
    <property type="entry name" value="PNGase"/>
</dbReference>
<keyword evidence="3" id="KW-1185">Reference proteome</keyword>
<feature type="domain" description="Glycosyl hydrolase family 92 N-terminal" evidence="1">
    <location>
        <begin position="3"/>
        <end position="201"/>
    </location>
</feature>
<dbReference type="EMBL" id="JAUHQA010000024">
    <property type="protein sequence ID" value="MDN4481877.1"/>
    <property type="molecule type" value="Genomic_DNA"/>
</dbReference>
<dbReference type="PANTHER" id="PTHR12143:SF39">
    <property type="entry name" value="SECRETED PROTEIN"/>
    <property type="match status" value="1"/>
</dbReference>
<dbReference type="PANTHER" id="PTHR12143">
    <property type="entry name" value="PEPTIDE N-GLYCANASE PNGASE -RELATED"/>
    <property type="match status" value="1"/>
</dbReference>
<feature type="non-terminal residue" evidence="2">
    <location>
        <position position="204"/>
    </location>
</feature>
<dbReference type="Pfam" id="PF17678">
    <property type="entry name" value="Glyco_hydro_92N"/>
    <property type="match status" value="1"/>
</dbReference>
<evidence type="ECO:0000259" key="1">
    <source>
        <dbReference type="Pfam" id="PF17678"/>
    </source>
</evidence>
<reference evidence="2" key="1">
    <citation type="submission" date="2023-06" db="EMBL/GenBank/DDBJ databases">
        <title>Egi l300058.</title>
        <authorList>
            <person name="Gao L."/>
            <person name="Fang B.-Z."/>
            <person name="Li W.-J."/>
        </authorList>
    </citation>
    <scope>NUCLEOTIDE SEQUENCE</scope>
    <source>
        <strain evidence="2">EGI L300058</strain>
    </source>
</reference>
<dbReference type="Gene3D" id="2.70.98.10">
    <property type="match status" value="1"/>
</dbReference>
<comment type="caution">
    <text evidence="2">The sequence shown here is derived from an EMBL/GenBank/DDBJ whole genome shotgun (WGS) entry which is preliminary data.</text>
</comment>
<evidence type="ECO:0000313" key="3">
    <source>
        <dbReference type="Proteomes" id="UP001172708"/>
    </source>
</evidence>